<organism evidence="9">
    <name type="scientific">Mantoniella antarctica</name>
    <dbReference type="NCBI Taxonomy" id="81844"/>
    <lineage>
        <taxon>Eukaryota</taxon>
        <taxon>Viridiplantae</taxon>
        <taxon>Chlorophyta</taxon>
        <taxon>Mamiellophyceae</taxon>
        <taxon>Mamiellales</taxon>
        <taxon>Mamiellaceae</taxon>
        <taxon>Mantoniella</taxon>
    </lineage>
</organism>
<dbReference type="GO" id="GO:0031543">
    <property type="term" value="F:peptidyl-proline dioxygenase activity"/>
    <property type="evidence" value="ECO:0007669"/>
    <property type="project" value="TreeGrafter"/>
</dbReference>
<dbReference type="Gene3D" id="2.60.120.620">
    <property type="entry name" value="q2cbj1_9rhob like domain"/>
    <property type="match status" value="1"/>
</dbReference>
<dbReference type="Pfam" id="PF13640">
    <property type="entry name" value="2OG-FeII_Oxy_3"/>
    <property type="match status" value="1"/>
</dbReference>
<dbReference type="AlphaFoldDB" id="A0A7S0X7L2"/>
<dbReference type="InterPro" id="IPR006620">
    <property type="entry name" value="Pro_4_hyd_alph"/>
</dbReference>
<dbReference type="GO" id="GO:0031418">
    <property type="term" value="F:L-ascorbic acid binding"/>
    <property type="evidence" value="ECO:0007669"/>
    <property type="project" value="UniProtKB-KW"/>
</dbReference>
<comment type="cofactor">
    <cofactor evidence="1">
        <name>L-ascorbate</name>
        <dbReference type="ChEBI" id="CHEBI:38290"/>
    </cofactor>
</comment>
<dbReference type="PANTHER" id="PTHR12907">
    <property type="entry name" value="EGL NINE HOMOLOG-RELATED"/>
    <property type="match status" value="1"/>
</dbReference>
<evidence type="ECO:0000256" key="7">
    <source>
        <dbReference type="SAM" id="MobiDB-lite"/>
    </source>
</evidence>
<reference evidence="9" key="1">
    <citation type="submission" date="2021-01" db="EMBL/GenBank/DDBJ databases">
        <authorList>
            <person name="Corre E."/>
            <person name="Pelletier E."/>
            <person name="Niang G."/>
            <person name="Scheremetjew M."/>
            <person name="Finn R."/>
            <person name="Kale V."/>
            <person name="Holt S."/>
            <person name="Cochrane G."/>
            <person name="Meng A."/>
            <person name="Brown T."/>
            <person name="Cohen L."/>
        </authorList>
    </citation>
    <scope>NUCLEOTIDE SEQUENCE</scope>
    <source>
        <strain evidence="9">SL-175</strain>
    </source>
</reference>
<dbReference type="EMBL" id="HBFC01010967">
    <property type="protein sequence ID" value="CAD8703703.1"/>
    <property type="molecule type" value="Transcribed_RNA"/>
</dbReference>
<proteinExistence type="predicted"/>
<evidence type="ECO:0000256" key="6">
    <source>
        <dbReference type="ARBA" id="ARBA00023004"/>
    </source>
</evidence>
<sequence>MAQRLVARRLLHGLCLRRGHSWAWVDLLRPFIPTGSRPAGSPTVPNCVPATLFSHRHCSTTSTSTSAFAAPRPSSPTYGTAPSHGTPAALAVARAAELIILPGVCDHLLRHGYAVVDGALDTTRIAAATGSADDGTALSEALRAELLALAATPGLMRPNATHLVSKDNTTVTLDKHNIFEVEVHRLGDDVLGSLAPTYRAVAEDRSMLTMLNVMLPPPTPHHQLHHQSVKLQLNAGDGGCFPLHFDSDAAVDGRRVTALTYLNPGWREGDGGELVLYPFPAAPVTVAPLMGRVVLFSSAHMLHRVLPSKKKRLCFTTWFFAKSASSARTGRGSEAARAGTSSHWPSSANSPPHSQSAARVSRAGAKGAANDSRKTDDWGAQVGTEGTEKGAEADTVANTSAADWQRRSELASAGQTEASSTPSSRSEIASTPI</sequence>
<evidence type="ECO:0000259" key="8">
    <source>
        <dbReference type="PROSITE" id="PS51471"/>
    </source>
</evidence>
<dbReference type="InterPro" id="IPR044862">
    <property type="entry name" value="Pro_4_hyd_alph_FE2OG_OXY"/>
</dbReference>
<evidence type="ECO:0000256" key="2">
    <source>
        <dbReference type="ARBA" id="ARBA00022723"/>
    </source>
</evidence>
<dbReference type="InterPro" id="IPR005123">
    <property type="entry name" value="Oxoglu/Fe-dep_dioxygenase_dom"/>
</dbReference>
<dbReference type="SMART" id="SM00702">
    <property type="entry name" value="P4Hc"/>
    <property type="match status" value="1"/>
</dbReference>
<dbReference type="GO" id="GO:0071456">
    <property type="term" value="P:cellular response to hypoxia"/>
    <property type="evidence" value="ECO:0007669"/>
    <property type="project" value="TreeGrafter"/>
</dbReference>
<dbReference type="InterPro" id="IPR051559">
    <property type="entry name" value="HIF_prolyl_hydroxylases"/>
</dbReference>
<keyword evidence="2" id="KW-0479">Metal-binding</keyword>
<keyword evidence="6" id="KW-0408">Iron</keyword>
<keyword evidence="4" id="KW-0223">Dioxygenase</keyword>
<dbReference type="PANTHER" id="PTHR12907:SF26">
    <property type="entry name" value="HIF PROLYL HYDROXYLASE, ISOFORM C"/>
    <property type="match status" value="1"/>
</dbReference>
<evidence type="ECO:0000256" key="5">
    <source>
        <dbReference type="ARBA" id="ARBA00023002"/>
    </source>
</evidence>
<keyword evidence="5" id="KW-0560">Oxidoreductase</keyword>
<name>A0A7S0X7L2_9CHLO</name>
<gene>
    <name evidence="9" type="ORF">MANT1106_LOCUS6385</name>
</gene>
<accession>A0A7S0X7L2</accession>
<evidence type="ECO:0000313" key="9">
    <source>
        <dbReference type="EMBL" id="CAD8703703.1"/>
    </source>
</evidence>
<feature type="region of interest" description="Disordered" evidence="7">
    <location>
        <begin position="329"/>
        <end position="433"/>
    </location>
</feature>
<dbReference type="SUPFAM" id="SSF51197">
    <property type="entry name" value="Clavaminate synthase-like"/>
    <property type="match status" value="1"/>
</dbReference>
<keyword evidence="3" id="KW-0847">Vitamin C</keyword>
<dbReference type="GO" id="GO:0008198">
    <property type="term" value="F:ferrous iron binding"/>
    <property type="evidence" value="ECO:0007669"/>
    <property type="project" value="TreeGrafter"/>
</dbReference>
<feature type="compositionally biased region" description="Polar residues" evidence="7">
    <location>
        <begin position="339"/>
        <end position="358"/>
    </location>
</feature>
<evidence type="ECO:0000256" key="3">
    <source>
        <dbReference type="ARBA" id="ARBA00022896"/>
    </source>
</evidence>
<feature type="domain" description="Fe2OG dioxygenase" evidence="8">
    <location>
        <begin position="225"/>
        <end position="321"/>
    </location>
</feature>
<evidence type="ECO:0000256" key="4">
    <source>
        <dbReference type="ARBA" id="ARBA00022964"/>
    </source>
</evidence>
<feature type="compositionally biased region" description="Polar residues" evidence="7">
    <location>
        <begin position="413"/>
        <end position="433"/>
    </location>
</feature>
<dbReference type="PROSITE" id="PS51471">
    <property type="entry name" value="FE2OG_OXY"/>
    <property type="match status" value="1"/>
</dbReference>
<protein>
    <recommendedName>
        <fullName evidence="8">Fe2OG dioxygenase domain-containing protein</fullName>
    </recommendedName>
</protein>
<evidence type="ECO:0000256" key="1">
    <source>
        <dbReference type="ARBA" id="ARBA00001961"/>
    </source>
</evidence>